<keyword evidence="4" id="KW-0645">Protease</keyword>
<gene>
    <name evidence="4" type="ORF">SAMN05216167_102652</name>
</gene>
<reference evidence="4 5" key="1">
    <citation type="submission" date="2016-10" db="EMBL/GenBank/DDBJ databases">
        <authorList>
            <person name="de Groot N.N."/>
        </authorList>
    </citation>
    <scope>NUCLEOTIDE SEQUENCE [LARGE SCALE GENOMIC DNA]</scope>
    <source>
        <strain evidence="4 5">DSM 26130</strain>
    </source>
</reference>
<protein>
    <submittedName>
        <fullName evidence="4">Papain family cysteine protease</fullName>
    </submittedName>
</protein>
<evidence type="ECO:0000313" key="5">
    <source>
        <dbReference type="Proteomes" id="UP000198598"/>
    </source>
</evidence>
<dbReference type="CDD" id="cd02619">
    <property type="entry name" value="Peptidase_C1"/>
    <property type="match status" value="1"/>
</dbReference>
<dbReference type="InterPro" id="IPR038765">
    <property type="entry name" value="Papain-like_cys_pep_sf"/>
</dbReference>
<dbReference type="SUPFAM" id="SSF54001">
    <property type="entry name" value="Cysteine proteinases"/>
    <property type="match status" value="1"/>
</dbReference>
<keyword evidence="5" id="KW-1185">Reference proteome</keyword>
<sequence>MKINPLLLLSLLLLTYCLHAQPRGSGLDYDPKKVTKQASKPLLIKGDYANLPASVSFEQYAPTTGDQGAYMTGVAFATSYHMRTMIAAIQGGITNTQQITQMVFSPSYIYEQLKYESGMDCKSKINAFDALDLVKEKGVATLKTVPYQCGIKISTNADDEAANYRIADYQTLFKADETNAYVKIQTVKKALSEGFPVLMAAYCPPSFYNLGKKGVWEPAPAEKPADSMDKNMMVVVGYDDKKLKDGAFRVLNSWGSKWGDRGFCWVKYADWANYVLFAIQVYPTPKGQSAAATESTVEPVGPVALQGKVSFQTIDNMVMPAGRLLLRNLEVDNGGTKKAEPSPSPAPGEDLVAYRMKNAYSSGTRFRMLVNNAFPAYVYAFATDLSGEVHKILPASDDVSPLLGKNNTVAFPSESGAIRMDNNPGKDYLLILYSQKPLDASTLLAKMSQTSGGLSAKIRAALGNELMPARYISYTPDDVGFAVNAQAKGSVVPLMVEITHR</sequence>
<dbReference type="GO" id="GO:0008234">
    <property type="term" value="F:cysteine-type peptidase activity"/>
    <property type="evidence" value="ECO:0007669"/>
    <property type="project" value="InterPro"/>
</dbReference>
<dbReference type="OrthoDB" id="3648721at2"/>
<dbReference type="Pfam" id="PF00112">
    <property type="entry name" value="Peptidase_C1"/>
    <property type="match status" value="1"/>
</dbReference>
<keyword evidence="1" id="KW-0732">Signal</keyword>
<dbReference type="EMBL" id="FOLQ01000002">
    <property type="protein sequence ID" value="SFC87118.1"/>
    <property type="molecule type" value="Genomic_DNA"/>
</dbReference>
<dbReference type="Gene3D" id="3.90.70.10">
    <property type="entry name" value="Cysteine proteinases"/>
    <property type="match status" value="1"/>
</dbReference>
<feature type="chain" id="PRO_5011566244" evidence="1">
    <location>
        <begin position="21"/>
        <end position="501"/>
    </location>
</feature>
<evidence type="ECO:0000256" key="1">
    <source>
        <dbReference type="SAM" id="SignalP"/>
    </source>
</evidence>
<dbReference type="AlphaFoldDB" id="A0A1I1MV79"/>
<dbReference type="RefSeq" id="WP_093824791.1">
    <property type="nucleotide sequence ID" value="NZ_FOLQ01000002.1"/>
</dbReference>
<name>A0A1I1MV79_9BACT</name>
<organism evidence="4 5">
    <name type="scientific">Spirosoma endophyticum</name>
    <dbReference type="NCBI Taxonomy" id="662367"/>
    <lineage>
        <taxon>Bacteria</taxon>
        <taxon>Pseudomonadati</taxon>
        <taxon>Bacteroidota</taxon>
        <taxon>Cytophagia</taxon>
        <taxon>Cytophagales</taxon>
        <taxon>Cytophagaceae</taxon>
        <taxon>Spirosoma</taxon>
    </lineage>
</organism>
<keyword evidence="4" id="KW-0378">Hydrolase</keyword>
<feature type="domain" description="Peptidase C1A papain C-terminal" evidence="2">
    <location>
        <begin position="101"/>
        <end position="268"/>
    </location>
</feature>
<proteinExistence type="predicted"/>
<feature type="signal peptide" evidence="1">
    <location>
        <begin position="1"/>
        <end position="20"/>
    </location>
</feature>
<accession>A0A1I1MV79</accession>
<dbReference type="GO" id="GO:0006508">
    <property type="term" value="P:proteolysis"/>
    <property type="evidence" value="ECO:0007669"/>
    <property type="project" value="UniProtKB-KW"/>
</dbReference>
<dbReference type="Pfam" id="PF14326">
    <property type="entry name" value="DUF4384"/>
    <property type="match status" value="1"/>
</dbReference>
<dbReference type="Proteomes" id="UP000198598">
    <property type="component" value="Unassembled WGS sequence"/>
</dbReference>
<evidence type="ECO:0000259" key="2">
    <source>
        <dbReference type="Pfam" id="PF00112"/>
    </source>
</evidence>
<dbReference type="InterPro" id="IPR000668">
    <property type="entry name" value="Peptidase_C1A_C"/>
</dbReference>
<evidence type="ECO:0000313" key="4">
    <source>
        <dbReference type="EMBL" id="SFC87118.1"/>
    </source>
</evidence>
<feature type="domain" description="DUF4384" evidence="3">
    <location>
        <begin position="360"/>
        <end position="437"/>
    </location>
</feature>
<dbReference type="STRING" id="662367.SAMN05216167_102652"/>
<evidence type="ECO:0000259" key="3">
    <source>
        <dbReference type="Pfam" id="PF14326"/>
    </source>
</evidence>
<dbReference type="InterPro" id="IPR025493">
    <property type="entry name" value="DUF4384"/>
</dbReference>